<reference evidence="2 3" key="2">
    <citation type="submission" date="2018-11" db="EMBL/GenBank/DDBJ databases">
        <authorList>
            <consortium name="Pathogen Informatics"/>
        </authorList>
    </citation>
    <scope>NUCLEOTIDE SEQUENCE [LARGE SCALE GENOMIC DNA]</scope>
    <source>
        <strain evidence="2 3">Costa Rica</strain>
    </source>
</reference>
<proteinExistence type="predicted"/>
<dbReference type="EMBL" id="UYYA01003964">
    <property type="protein sequence ID" value="VDM58224.1"/>
    <property type="molecule type" value="Genomic_DNA"/>
</dbReference>
<keyword evidence="3" id="KW-1185">Reference proteome</keyword>
<dbReference type="AlphaFoldDB" id="A0A0R3PNJ9"/>
<evidence type="ECO:0000313" key="4">
    <source>
        <dbReference type="WBParaSite" id="ACOC_0000663801-mRNA-1"/>
    </source>
</evidence>
<gene>
    <name evidence="2" type="ORF">ACOC_LOCUS6639</name>
</gene>
<dbReference type="WBParaSite" id="ACOC_0000663801-mRNA-1">
    <property type="protein sequence ID" value="ACOC_0000663801-mRNA-1"/>
    <property type="gene ID" value="ACOC_0000663801"/>
</dbReference>
<dbReference type="OMA" id="ECHNEID"/>
<sequence>MWIATGFDNLRRLRTDIELWQRRSRSILNGLGEVLQSKPYILQGRRWIFQCQDWIKKSVSRTSHWDQRIRIERTGERLFEFIMTSKTTHGKSQFQKPQPQGESSTGECHNEIDHLYPLSSLVPLIVE</sequence>
<accession>A0A0R3PNJ9</accession>
<organism evidence="4">
    <name type="scientific">Angiostrongylus costaricensis</name>
    <name type="common">Nematode worm</name>
    <dbReference type="NCBI Taxonomy" id="334426"/>
    <lineage>
        <taxon>Eukaryota</taxon>
        <taxon>Metazoa</taxon>
        <taxon>Ecdysozoa</taxon>
        <taxon>Nematoda</taxon>
        <taxon>Chromadorea</taxon>
        <taxon>Rhabditida</taxon>
        <taxon>Rhabditina</taxon>
        <taxon>Rhabditomorpha</taxon>
        <taxon>Strongyloidea</taxon>
        <taxon>Metastrongylidae</taxon>
        <taxon>Angiostrongylus</taxon>
    </lineage>
</organism>
<evidence type="ECO:0000256" key="1">
    <source>
        <dbReference type="SAM" id="MobiDB-lite"/>
    </source>
</evidence>
<name>A0A0R3PNJ9_ANGCS</name>
<evidence type="ECO:0000313" key="3">
    <source>
        <dbReference type="Proteomes" id="UP000267027"/>
    </source>
</evidence>
<dbReference type="Proteomes" id="UP000267027">
    <property type="component" value="Unassembled WGS sequence"/>
</dbReference>
<reference evidence="4" key="1">
    <citation type="submission" date="2017-02" db="UniProtKB">
        <authorList>
            <consortium name="WormBaseParasite"/>
        </authorList>
    </citation>
    <scope>IDENTIFICATION</scope>
</reference>
<feature type="compositionally biased region" description="Polar residues" evidence="1">
    <location>
        <begin position="87"/>
        <end position="107"/>
    </location>
</feature>
<protein>
    <submittedName>
        <fullName evidence="4">Transposase</fullName>
    </submittedName>
</protein>
<feature type="region of interest" description="Disordered" evidence="1">
    <location>
        <begin position="87"/>
        <end position="108"/>
    </location>
</feature>
<dbReference type="OrthoDB" id="410104at2759"/>
<evidence type="ECO:0000313" key="2">
    <source>
        <dbReference type="EMBL" id="VDM58224.1"/>
    </source>
</evidence>